<reference evidence="2 3" key="1">
    <citation type="submission" date="2024-06" db="EMBL/GenBank/DDBJ databases">
        <title>The Natural Products Discovery Center: Release of the First 8490 Sequenced Strains for Exploring Actinobacteria Biosynthetic Diversity.</title>
        <authorList>
            <person name="Kalkreuter E."/>
            <person name="Kautsar S.A."/>
            <person name="Yang D."/>
            <person name="Bader C.D."/>
            <person name="Teijaro C.N."/>
            <person name="Fluegel L."/>
            <person name="Davis C.M."/>
            <person name="Simpson J.R."/>
            <person name="Lauterbach L."/>
            <person name="Steele A.D."/>
            <person name="Gui C."/>
            <person name="Meng S."/>
            <person name="Li G."/>
            <person name="Viehrig K."/>
            <person name="Ye F."/>
            <person name="Su P."/>
            <person name="Kiefer A.F."/>
            <person name="Nichols A."/>
            <person name="Cepeda A.J."/>
            <person name="Yan W."/>
            <person name="Fan B."/>
            <person name="Jiang Y."/>
            <person name="Adhikari A."/>
            <person name="Zheng C.-J."/>
            <person name="Schuster L."/>
            <person name="Cowan T.M."/>
            <person name="Smanski M.J."/>
            <person name="Chevrette M.G."/>
            <person name="De Carvalho L.P.S."/>
            <person name="Shen B."/>
        </authorList>
    </citation>
    <scope>NUCLEOTIDE SEQUENCE [LARGE SCALE GENOMIC DNA]</scope>
    <source>
        <strain evidence="2 3">NPDC006337</strain>
    </source>
</reference>
<evidence type="ECO:0008006" key="4">
    <source>
        <dbReference type="Google" id="ProtNLM"/>
    </source>
</evidence>
<name>A0ABV2WBP0_9ACTN</name>
<evidence type="ECO:0000313" key="3">
    <source>
        <dbReference type="Proteomes" id="UP001550378"/>
    </source>
</evidence>
<dbReference type="EMBL" id="JBEXZR010000028">
    <property type="protein sequence ID" value="MEU0710775.1"/>
    <property type="molecule type" value="Genomic_DNA"/>
</dbReference>
<accession>A0ABV2WBP0</accession>
<organism evidence="2 3">
    <name type="scientific">Streptomyces lavendulocolor</name>
    <dbReference type="NCBI Taxonomy" id="67316"/>
    <lineage>
        <taxon>Bacteria</taxon>
        <taxon>Bacillati</taxon>
        <taxon>Actinomycetota</taxon>
        <taxon>Actinomycetes</taxon>
        <taxon>Kitasatosporales</taxon>
        <taxon>Streptomycetaceae</taxon>
        <taxon>Streptomyces</taxon>
    </lineage>
</organism>
<sequence>MPRRWSLGVDRLHYEAIDGEYDCLKKTIKAHDTHDEPRGQKWPRPNRPSDDVSGPSSSDANTPQKRRRWGR</sequence>
<evidence type="ECO:0000313" key="2">
    <source>
        <dbReference type="EMBL" id="MEU0710775.1"/>
    </source>
</evidence>
<proteinExistence type="predicted"/>
<dbReference type="RefSeq" id="WP_359652147.1">
    <property type="nucleotide sequence ID" value="NZ_JBEXZP010000001.1"/>
</dbReference>
<evidence type="ECO:0000256" key="1">
    <source>
        <dbReference type="SAM" id="MobiDB-lite"/>
    </source>
</evidence>
<gene>
    <name evidence="2" type="ORF">ABZ508_25765</name>
</gene>
<protein>
    <recommendedName>
        <fullName evidence="4">Transposase</fullName>
    </recommendedName>
</protein>
<comment type="caution">
    <text evidence="2">The sequence shown here is derived from an EMBL/GenBank/DDBJ whole genome shotgun (WGS) entry which is preliminary data.</text>
</comment>
<dbReference type="Proteomes" id="UP001550378">
    <property type="component" value="Unassembled WGS sequence"/>
</dbReference>
<keyword evidence="3" id="KW-1185">Reference proteome</keyword>
<feature type="region of interest" description="Disordered" evidence="1">
    <location>
        <begin position="31"/>
        <end position="71"/>
    </location>
</feature>